<dbReference type="PROSITE" id="PS00657">
    <property type="entry name" value="FORK_HEAD_1"/>
    <property type="match status" value="1"/>
</dbReference>
<feature type="region of interest" description="Disordered" evidence="5">
    <location>
        <begin position="103"/>
        <end position="123"/>
    </location>
</feature>
<evidence type="ECO:0000256" key="1">
    <source>
        <dbReference type="ARBA" id="ARBA00004123"/>
    </source>
</evidence>
<dbReference type="PANTHER" id="PTHR11829:SF380">
    <property type="entry name" value="PROTEIN FORK HEAD"/>
    <property type="match status" value="1"/>
</dbReference>
<evidence type="ECO:0000256" key="5">
    <source>
        <dbReference type="SAM" id="MobiDB-lite"/>
    </source>
</evidence>
<dbReference type="SMART" id="SM00339">
    <property type="entry name" value="FH"/>
    <property type="match status" value="1"/>
</dbReference>
<evidence type="ECO:0000259" key="6">
    <source>
        <dbReference type="PROSITE" id="PS50039"/>
    </source>
</evidence>
<gene>
    <name evidence="7" type="ORF">ODALV1_LOCUS27855</name>
</gene>
<feature type="DNA-binding region" description="Fork-head" evidence="4">
    <location>
        <begin position="160"/>
        <end position="254"/>
    </location>
</feature>
<evidence type="ECO:0000313" key="8">
    <source>
        <dbReference type="Proteomes" id="UP001642540"/>
    </source>
</evidence>
<dbReference type="Gene3D" id="1.10.10.10">
    <property type="entry name" value="Winged helix-like DNA-binding domain superfamily/Winged helix DNA-binding domain"/>
    <property type="match status" value="1"/>
</dbReference>
<feature type="compositionally biased region" description="Polar residues" evidence="5">
    <location>
        <begin position="269"/>
        <end position="278"/>
    </location>
</feature>
<feature type="domain" description="Fork-head" evidence="6">
    <location>
        <begin position="160"/>
        <end position="254"/>
    </location>
</feature>
<dbReference type="PROSITE" id="PS00658">
    <property type="entry name" value="FORK_HEAD_2"/>
    <property type="match status" value="1"/>
</dbReference>
<dbReference type="PRINTS" id="PR00053">
    <property type="entry name" value="FORKHEAD"/>
</dbReference>
<dbReference type="CDD" id="cd20041">
    <property type="entry name" value="FH_dFKH"/>
    <property type="match status" value="1"/>
</dbReference>
<comment type="subcellular location">
    <subcellularLocation>
        <location evidence="1 4">Nucleus</location>
    </subcellularLocation>
</comment>
<feature type="compositionally biased region" description="Low complexity" evidence="5">
    <location>
        <begin position="279"/>
        <end position="312"/>
    </location>
</feature>
<dbReference type="PROSITE" id="PS50039">
    <property type="entry name" value="FORK_HEAD_3"/>
    <property type="match status" value="1"/>
</dbReference>
<keyword evidence="3 4" id="KW-0539">Nucleus</keyword>
<dbReference type="InterPro" id="IPR036390">
    <property type="entry name" value="WH_DNA-bd_sf"/>
</dbReference>
<dbReference type="Proteomes" id="UP001642540">
    <property type="component" value="Unassembled WGS sequence"/>
</dbReference>
<keyword evidence="2 4" id="KW-0238">DNA-binding</keyword>
<evidence type="ECO:0000256" key="3">
    <source>
        <dbReference type="ARBA" id="ARBA00023242"/>
    </source>
</evidence>
<evidence type="ECO:0000256" key="2">
    <source>
        <dbReference type="ARBA" id="ARBA00023125"/>
    </source>
</evidence>
<dbReference type="InterPro" id="IPR018122">
    <property type="entry name" value="TF_fork_head_CS_1"/>
</dbReference>
<dbReference type="PANTHER" id="PTHR11829">
    <property type="entry name" value="FORKHEAD BOX PROTEIN"/>
    <property type="match status" value="1"/>
</dbReference>
<dbReference type="InterPro" id="IPR036388">
    <property type="entry name" value="WH-like_DNA-bd_sf"/>
</dbReference>
<reference evidence="7 8" key="1">
    <citation type="submission" date="2024-08" db="EMBL/GenBank/DDBJ databases">
        <authorList>
            <person name="Cucini C."/>
            <person name="Frati F."/>
        </authorList>
    </citation>
    <scope>NUCLEOTIDE SEQUENCE [LARGE SCALE GENOMIC DNA]</scope>
</reference>
<feature type="region of interest" description="Disordered" evidence="5">
    <location>
        <begin position="259"/>
        <end position="432"/>
    </location>
</feature>
<organism evidence="7 8">
    <name type="scientific">Orchesella dallaii</name>
    <dbReference type="NCBI Taxonomy" id="48710"/>
    <lineage>
        <taxon>Eukaryota</taxon>
        <taxon>Metazoa</taxon>
        <taxon>Ecdysozoa</taxon>
        <taxon>Arthropoda</taxon>
        <taxon>Hexapoda</taxon>
        <taxon>Collembola</taxon>
        <taxon>Entomobryomorpha</taxon>
        <taxon>Entomobryoidea</taxon>
        <taxon>Orchesellidae</taxon>
        <taxon>Orchesellinae</taxon>
        <taxon>Orchesella</taxon>
    </lineage>
</organism>
<dbReference type="SUPFAM" id="SSF46785">
    <property type="entry name" value="Winged helix' DNA-binding domain"/>
    <property type="match status" value="1"/>
</dbReference>
<dbReference type="EMBL" id="CAXLJM020000128">
    <property type="protein sequence ID" value="CAL8139486.1"/>
    <property type="molecule type" value="Genomic_DNA"/>
</dbReference>
<dbReference type="InterPro" id="IPR047388">
    <property type="entry name" value="FH-like_dFKH"/>
</dbReference>
<proteinExistence type="predicted"/>
<keyword evidence="8" id="KW-1185">Reference proteome</keyword>
<dbReference type="InterPro" id="IPR050211">
    <property type="entry name" value="FOX_domain-containing"/>
</dbReference>
<protein>
    <recommendedName>
        <fullName evidence="6">Fork-head domain-containing protein</fullName>
    </recommendedName>
</protein>
<dbReference type="Pfam" id="PF08430">
    <property type="entry name" value="Forkhead_N"/>
    <property type="match status" value="1"/>
</dbReference>
<accession>A0ABP1RYY6</accession>
<dbReference type="InterPro" id="IPR001766">
    <property type="entry name" value="Fork_head_dom"/>
</dbReference>
<sequence>MLPQKIYSAECGSNGGLQGQTSLSPPPAYLMNSSYVNASCAQFGSPGACMSPPTMNSYGGMGSPGSGGGQCMNGGGGGGSQASGGLYNGVSAMNSAGSCDNLSLNNGGGGPSPTLQRSGSSSFRNDSVISNGISSASSAAAAAAAAAAAKSYRRSYTHAKPPYSYISLITMAIQSAPTKMLTLSEIYQFIMDHFPFYRQNQQRWQNSIRHSLSFNDCFIKVPRTPDRPGKGSFWSLHPDSGNMFENGCYLRRQKRFKDDKKEAVRAAHRTTSGQDQQHSISSTSGGSNGSTGSLTSLSTNNNNNNLVASKSSSGKHQQTPPGSGGHHQTHHHSHHGSATTPPSSLSSHHDDGSPNGFHHSHHNSHGKLSDHVGHPGQHHPHHGGGGIHRGHEGSGQHLEGLMTLSGHPGAGNPHHLMHNNHGTSKDHSGTGSPHDDAIIMDKMDGLGNGGGGSDCGGGASGIPGGLLGSASHHRYPLGDSGQLPSMLHMSHMTREQAHLAYAASAAQAVAHPFSIKSLIPTEVGSGSKYATDLMHNTYGGYFGAINNPSVQESLYNSSHLYHHLPAGNAS</sequence>
<comment type="caution">
    <text evidence="7">The sequence shown here is derived from an EMBL/GenBank/DDBJ whole genome shotgun (WGS) entry which is preliminary data.</text>
</comment>
<feature type="compositionally biased region" description="Polar residues" evidence="5">
    <location>
        <begin position="114"/>
        <end position="123"/>
    </location>
</feature>
<dbReference type="Pfam" id="PF00250">
    <property type="entry name" value="Forkhead"/>
    <property type="match status" value="1"/>
</dbReference>
<feature type="compositionally biased region" description="Basic and acidic residues" evidence="5">
    <location>
        <begin position="423"/>
        <end position="432"/>
    </location>
</feature>
<name>A0ABP1RYY6_9HEXA</name>
<evidence type="ECO:0000256" key="4">
    <source>
        <dbReference type="PROSITE-ProRule" id="PRU00089"/>
    </source>
</evidence>
<dbReference type="InterPro" id="IPR030456">
    <property type="entry name" value="TF_fork_head_CS_2"/>
</dbReference>
<evidence type="ECO:0000313" key="7">
    <source>
        <dbReference type="EMBL" id="CAL8139486.1"/>
    </source>
</evidence>
<dbReference type="InterPro" id="IPR013638">
    <property type="entry name" value="Fork-head_N"/>
</dbReference>